<name>A0A916X245_9ACTN</name>
<organism evidence="1 2">
    <name type="scientific">Gordonia jinhuaensis</name>
    <dbReference type="NCBI Taxonomy" id="1517702"/>
    <lineage>
        <taxon>Bacteria</taxon>
        <taxon>Bacillati</taxon>
        <taxon>Actinomycetota</taxon>
        <taxon>Actinomycetes</taxon>
        <taxon>Mycobacteriales</taxon>
        <taxon>Gordoniaceae</taxon>
        <taxon>Gordonia</taxon>
    </lineage>
</organism>
<evidence type="ECO:0000313" key="1">
    <source>
        <dbReference type="EMBL" id="GGB49151.1"/>
    </source>
</evidence>
<sequence>MYVEELLAYMLAYGMDLREVVPPDVREAFPPEYTGLLAGIQPGSRKPAAFHAPVVSEPAWEELASAIAGTIESEVSAQRAELVTASVVRRFGVMALSELGRGWCTSR</sequence>
<reference evidence="1" key="1">
    <citation type="journal article" date="2014" name="Int. J. Syst. Evol. Microbiol.">
        <title>Complete genome sequence of Corynebacterium casei LMG S-19264T (=DSM 44701T), isolated from a smear-ripened cheese.</title>
        <authorList>
            <consortium name="US DOE Joint Genome Institute (JGI-PGF)"/>
            <person name="Walter F."/>
            <person name="Albersmeier A."/>
            <person name="Kalinowski J."/>
            <person name="Ruckert C."/>
        </authorList>
    </citation>
    <scope>NUCLEOTIDE SEQUENCE</scope>
    <source>
        <strain evidence="1">CGMCC 1.12827</strain>
    </source>
</reference>
<evidence type="ECO:0000313" key="2">
    <source>
        <dbReference type="Proteomes" id="UP000621454"/>
    </source>
</evidence>
<comment type="caution">
    <text evidence="1">The sequence shown here is derived from an EMBL/GenBank/DDBJ whole genome shotgun (WGS) entry which is preliminary data.</text>
</comment>
<dbReference type="Proteomes" id="UP000621454">
    <property type="component" value="Unassembled WGS sequence"/>
</dbReference>
<dbReference type="EMBL" id="BMGC01000106">
    <property type="protein sequence ID" value="GGB49151.1"/>
    <property type="molecule type" value="Genomic_DNA"/>
</dbReference>
<proteinExistence type="predicted"/>
<gene>
    <name evidence="1" type="ORF">GCM10011489_40070</name>
</gene>
<reference evidence="1" key="2">
    <citation type="submission" date="2020-09" db="EMBL/GenBank/DDBJ databases">
        <authorList>
            <person name="Sun Q."/>
            <person name="Zhou Y."/>
        </authorList>
    </citation>
    <scope>NUCLEOTIDE SEQUENCE</scope>
    <source>
        <strain evidence="1">CGMCC 1.12827</strain>
    </source>
</reference>
<accession>A0A916X245</accession>
<protein>
    <submittedName>
        <fullName evidence="1">Uncharacterized protein</fullName>
    </submittedName>
</protein>
<keyword evidence="2" id="KW-1185">Reference proteome</keyword>
<dbReference type="AlphaFoldDB" id="A0A916X245"/>